<dbReference type="InterPro" id="IPR008972">
    <property type="entry name" value="Cupredoxin"/>
</dbReference>
<dbReference type="Proteomes" id="UP000799753">
    <property type="component" value="Unassembled WGS sequence"/>
</dbReference>
<name>A0A6A6RL50_9PLEO</name>
<dbReference type="OrthoDB" id="2331100at2759"/>
<dbReference type="InterPro" id="IPR052953">
    <property type="entry name" value="Ser-rich/MCO-related"/>
</dbReference>
<dbReference type="SUPFAM" id="SSF49503">
    <property type="entry name" value="Cupredoxins"/>
    <property type="match status" value="1"/>
</dbReference>
<protein>
    <recommendedName>
        <fullName evidence="4">Cupredoxin</fullName>
    </recommendedName>
</protein>
<gene>
    <name evidence="2" type="ORF">P280DRAFT_553459</name>
</gene>
<organism evidence="2 3">
    <name type="scientific">Massarina eburnea CBS 473.64</name>
    <dbReference type="NCBI Taxonomy" id="1395130"/>
    <lineage>
        <taxon>Eukaryota</taxon>
        <taxon>Fungi</taxon>
        <taxon>Dikarya</taxon>
        <taxon>Ascomycota</taxon>
        <taxon>Pezizomycotina</taxon>
        <taxon>Dothideomycetes</taxon>
        <taxon>Pleosporomycetidae</taxon>
        <taxon>Pleosporales</taxon>
        <taxon>Massarineae</taxon>
        <taxon>Massarinaceae</taxon>
        <taxon>Massarina</taxon>
    </lineage>
</organism>
<dbReference type="Gene3D" id="2.60.40.420">
    <property type="entry name" value="Cupredoxins - blue copper proteins"/>
    <property type="match status" value="1"/>
</dbReference>
<accession>A0A6A6RL50</accession>
<proteinExistence type="predicted"/>
<feature type="region of interest" description="Disordered" evidence="1">
    <location>
        <begin position="156"/>
        <end position="188"/>
    </location>
</feature>
<evidence type="ECO:0008006" key="4">
    <source>
        <dbReference type="Google" id="ProtNLM"/>
    </source>
</evidence>
<dbReference type="EMBL" id="MU006802">
    <property type="protein sequence ID" value="KAF2635895.1"/>
    <property type="molecule type" value="Genomic_DNA"/>
</dbReference>
<dbReference type="AlphaFoldDB" id="A0A6A6RL50"/>
<dbReference type="CDD" id="cd00920">
    <property type="entry name" value="Cupredoxin"/>
    <property type="match status" value="1"/>
</dbReference>
<reference evidence="2" key="1">
    <citation type="journal article" date="2020" name="Stud. Mycol.">
        <title>101 Dothideomycetes genomes: a test case for predicting lifestyles and emergence of pathogens.</title>
        <authorList>
            <person name="Haridas S."/>
            <person name="Albert R."/>
            <person name="Binder M."/>
            <person name="Bloem J."/>
            <person name="Labutti K."/>
            <person name="Salamov A."/>
            <person name="Andreopoulos B."/>
            <person name="Baker S."/>
            <person name="Barry K."/>
            <person name="Bills G."/>
            <person name="Bluhm B."/>
            <person name="Cannon C."/>
            <person name="Castanera R."/>
            <person name="Culley D."/>
            <person name="Daum C."/>
            <person name="Ezra D."/>
            <person name="Gonzalez J."/>
            <person name="Henrissat B."/>
            <person name="Kuo A."/>
            <person name="Liang C."/>
            <person name="Lipzen A."/>
            <person name="Lutzoni F."/>
            <person name="Magnuson J."/>
            <person name="Mondo S."/>
            <person name="Nolan M."/>
            <person name="Ohm R."/>
            <person name="Pangilinan J."/>
            <person name="Park H.-J."/>
            <person name="Ramirez L."/>
            <person name="Alfaro M."/>
            <person name="Sun H."/>
            <person name="Tritt A."/>
            <person name="Yoshinaga Y."/>
            <person name="Zwiers L.-H."/>
            <person name="Turgeon B."/>
            <person name="Goodwin S."/>
            <person name="Spatafora J."/>
            <person name="Crous P."/>
            <person name="Grigoriev I."/>
        </authorList>
    </citation>
    <scope>NUCLEOTIDE SEQUENCE</scope>
    <source>
        <strain evidence="2">CBS 473.64</strain>
    </source>
</reference>
<evidence type="ECO:0000313" key="2">
    <source>
        <dbReference type="EMBL" id="KAF2635895.1"/>
    </source>
</evidence>
<evidence type="ECO:0000313" key="3">
    <source>
        <dbReference type="Proteomes" id="UP000799753"/>
    </source>
</evidence>
<dbReference type="PANTHER" id="PTHR34883">
    <property type="entry name" value="SERINE-RICH PROTEIN, PUTATIVE-RELATED-RELATED"/>
    <property type="match status" value="1"/>
</dbReference>
<dbReference type="PANTHER" id="PTHR34883:SF15">
    <property type="entry name" value="EXTRACELLULAR SERINE-RICH PROTEIN"/>
    <property type="match status" value="1"/>
</dbReference>
<evidence type="ECO:0000256" key="1">
    <source>
        <dbReference type="SAM" id="MobiDB-lite"/>
    </source>
</evidence>
<keyword evidence="3" id="KW-1185">Reference proteome</keyword>
<sequence length="207" mass="20597">MLFQALCLIGTAFAAVHNVEVGKSGLTFDPSTLNPAVGDTVVFKLYPQHNVVSGPFASPCQPGNNGTFFSGPFSETNNGTKKFVVNVTTTDAVYYYCAVGAHCPSGMVGGWNIPTSGNNIESYRAAAASVTHASTPSALAGGQLLDDSQLASITANASSSGASGSSTPTSTGSPTSSGSPSQTSNAAMPTGVPGAMALGLGVAALIL</sequence>